<name>A0A2T0FJA7_9ASCO</name>
<organism evidence="3 4">
    <name type="scientific">Wickerhamiella sorbophila</name>
    <dbReference type="NCBI Taxonomy" id="45607"/>
    <lineage>
        <taxon>Eukaryota</taxon>
        <taxon>Fungi</taxon>
        <taxon>Dikarya</taxon>
        <taxon>Ascomycota</taxon>
        <taxon>Saccharomycotina</taxon>
        <taxon>Dipodascomycetes</taxon>
        <taxon>Dipodascales</taxon>
        <taxon>Trichomonascaceae</taxon>
        <taxon>Wickerhamiella</taxon>
    </lineage>
</organism>
<keyword evidence="1" id="KW-0175">Coiled coil</keyword>
<gene>
    <name evidence="3" type="ORF">B9G98_02690</name>
</gene>
<proteinExistence type="predicted"/>
<reference evidence="3 4" key="1">
    <citation type="submission" date="2017-04" db="EMBL/GenBank/DDBJ databases">
        <title>Genome sequencing of [Candida] sorbophila.</title>
        <authorList>
            <person name="Ahn J.O."/>
        </authorList>
    </citation>
    <scope>NUCLEOTIDE SEQUENCE [LARGE SCALE GENOMIC DNA]</scope>
    <source>
        <strain evidence="3 4">DS02</strain>
    </source>
</reference>
<sequence length="192" mass="21543">MASSGLNNDALATSEPMSQGELHELYKQMARHFLNLRVRFALIEALVQKADLVELGRPSLAETENLDVLRGELWAVQKSVAQIEDELHDVQAVGSDDDLAKRVDELEHQLNGLISPVQSTEEQQTRLATQQAVLQRIEASIKETQQELEQLTKQNQATLAYCQQVEQTTKSPSAHTEIEKDASKWQELSDLI</sequence>
<evidence type="ECO:0000313" key="4">
    <source>
        <dbReference type="Proteomes" id="UP000238350"/>
    </source>
</evidence>
<evidence type="ECO:0000256" key="2">
    <source>
        <dbReference type="SAM" id="MobiDB-lite"/>
    </source>
</evidence>
<dbReference type="AlphaFoldDB" id="A0A2T0FJA7"/>
<comment type="caution">
    <text evidence="3">The sequence shown here is derived from an EMBL/GenBank/DDBJ whole genome shotgun (WGS) entry which is preliminary data.</text>
</comment>
<accession>A0A2T0FJA7</accession>
<feature type="coiled-coil region" evidence="1">
    <location>
        <begin position="127"/>
        <end position="161"/>
    </location>
</feature>
<dbReference type="GeneID" id="36516438"/>
<evidence type="ECO:0000313" key="3">
    <source>
        <dbReference type="EMBL" id="PRT55070.1"/>
    </source>
</evidence>
<protein>
    <submittedName>
        <fullName evidence="3">Uncharacterized protein</fullName>
    </submittedName>
</protein>
<dbReference type="RefSeq" id="XP_024665015.1">
    <property type="nucleotide sequence ID" value="XM_024809247.1"/>
</dbReference>
<dbReference type="EMBL" id="NDIQ01000021">
    <property type="protein sequence ID" value="PRT55070.1"/>
    <property type="molecule type" value="Genomic_DNA"/>
</dbReference>
<feature type="region of interest" description="Disordered" evidence="2">
    <location>
        <begin position="168"/>
        <end position="192"/>
    </location>
</feature>
<evidence type="ECO:0000256" key="1">
    <source>
        <dbReference type="SAM" id="Coils"/>
    </source>
</evidence>
<keyword evidence="4" id="KW-1185">Reference proteome</keyword>
<dbReference type="Proteomes" id="UP000238350">
    <property type="component" value="Unassembled WGS sequence"/>
</dbReference>